<evidence type="ECO:0000256" key="6">
    <source>
        <dbReference type="ARBA" id="ARBA00022949"/>
    </source>
</evidence>
<dbReference type="SUPFAM" id="SSF50156">
    <property type="entry name" value="PDZ domain-like"/>
    <property type="match status" value="1"/>
</dbReference>
<dbReference type="InterPro" id="IPR001478">
    <property type="entry name" value="PDZ"/>
</dbReference>
<dbReference type="PROSITE" id="PS50176">
    <property type="entry name" value="ARM_REPEAT"/>
    <property type="match status" value="3"/>
</dbReference>
<dbReference type="InterPro" id="IPR000225">
    <property type="entry name" value="Armadillo"/>
</dbReference>
<dbReference type="Gene3D" id="3.30.63.10">
    <property type="entry name" value="Guanylate Kinase phosphate binding domain"/>
    <property type="match status" value="1"/>
</dbReference>
<protein>
    <submittedName>
        <fullName evidence="14">Armadillo repeat-containing protein 4</fullName>
    </submittedName>
</protein>
<dbReference type="Gene3D" id="1.25.10.10">
    <property type="entry name" value="Leucine-rich Repeat Variant"/>
    <property type="match status" value="3"/>
</dbReference>
<reference evidence="14 15" key="1">
    <citation type="submission" date="2019-01" db="EMBL/GenBank/DDBJ databases">
        <title>Draft Genome and Complete Hox-Cluster Characterization of the Sterlet Sturgeon (Acipenser ruthenus).</title>
        <authorList>
            <person name="Wei Q."/>
        </authorList>
    </citation>
    <scope>NUCLEOTIDE SEQUENCE [LARGE SCALE GENOMIC DNA]</scope>
    <source>
        <strain evidence="14">WHYD16114868_AA</strain>
        <tissue evidence="14">Blood</tissue>
    </source>
</reference>
<evidence type="ECO:0000259" key="11">
    <source>
        <dbReference type="PROSITE" id="PS50052"/>
    </source>
</evidence>
<comment type="subcellular location">
    <subcellularLocation>
        <location evidence="2">Cell junction</location>
        <location evidence="2">Adherens junction</location>
    </subcellularLocation>
    <subcellularLocation>
        <location evidence="1">Membrane</location>
    </subcellularLocation>
</comment>
<evidence type="ECO:0000313" key="14">
    <source>
        <dbReference type="EMBL" id="RXM35986.1"/>
    </source>
</evidence>
<evidence type="ECO:0000256" key="3">
    <source>
        <dbReference type="ARBA" id="ARBA00007014"/>
    </source>
</evidence>
<dbReference type="PROSITE" id="PS50002">
    <property type="entry name" value="SH3"/>
    <property type="match status" value="1"/>
</dbReference>
<dbReference type="InterPro" id="IPR001452">
    <property type="entry name" value="SH3_domain"/>
</dbReference>
<dbReference type="PANTHER" id="PTHR46241:SF1">
    <property type="entry name" value="OUTER DYNEIN ARM-DOCKING COMPLEX SUBUNIT 2"/>
    <property type="match status" value="1"/>
</dbReference>
<dbReference type="InterPro" id="IPR036028">
    <property type="entry name" value="SH3-like_dom_sf"/>
</dbReference>
<feature type="non-terminal residue" evidence="14">
    <location>
        <position position="1"/>
    </location>
</feature>
<keyword evidence="4 8" id="KW-0728">SH3 domain</keyword>
<sequence>LQSLLSVHDTVAQKSYDPELPPLPDDIDDDEDSVKIIRLVKNKEPLGATIKRDENTGAVVVARIMRGGAADRSGLIHVGDELREVNGIPVEDKKPEEIIHILAQSQGAITFKIIPGINEDTSSKEPKMCVKTLFDYDPNEDKAIPCKEAGLPFKMGDVLQIMSQDDATWWQAKLEGDANPRAGLIPSKHFQERPSLLQLDELSLVNNHLIQWSKYNGQVLGRCMAALVAARRQLWLAQARVPDKDKASLLDAPVTPRHTFRLAVDELLKRSPSTGVFQGVGTPPPPGLRRSFRLSRKDRKTNKSMYECQKSEQYDMADVPTYEEVTPYRRQSSDKYRLVVLVDTTRPKRSQESDGVEYHFISKHLFETDIRNSKFIEYGEYKGNYYGTSLDSIRSVLMKNKTIKHLRTSEFKPFVIFVKPPPIERLRETRKNGKVISSKDDKSSAKSFTEEDFQEMISAAQMIENQHGHLFEKVIVNDDLVTAFNEMKTALKKLEVETHWVPGVEKEREEIDYERKSEVYKDLVTLLKNKSPHFAENITKQGGNQTATVIALCSMRDFNLAQETCQLAIRNVGGLDVLINLLDTDEIKCKIGSLKILKEISRNSQIRRAIADLGGLQTMVGLLDCVPDNSANLTSEQEKDIEVARCGALALWSCSKSTRNKEAIRKAGGIPLLAQLLKSPHENMLIPVVGTLQECASECAEDIVTRDLVRQYDGLKPLATLLSMSENKQLLAATTGAIWKCSISIENVAKFQEYKALETLVGLLTDQPEEVLVNVVGALGECAQERSNRAVIRRCGGIQPLVNLLTGTNQALLVNVTKAVGACATEPDNMAIIDRLDGVRLLWSLLKNQNPDVQASAAWAICPCIENAKDAGEMVRSFVGGLELIVNLLKSDNKEVLAGVCAAIARIAKDEENLAVITDHGVVPMLAKLASTTDDKLRRHLAEAIARCCMWGSNRVSFGEAGAVAPLVQYLNSQDTSVHRATAQALFQLSRDPNNCITMHENAVVKLLLDMVGSTDEVLQEAAAGCVANIRRLALANEKARYG</sequence>
<dbReference type="Pfam" id="PF00625">
    <property type="entry name" value="Guanylate_kin"/>
    <property type="match status" value="1"/>
</dbReference>
<dbReference type="EMBL" id="SCEB01214326">
    <property type="protein sequence ID" value="RXM35986.1"/>
    <property type="molecule type" value="Genomic_DNA"/>
</dbReference>
<dbReference type="PANTHER" id="PTHR46241">
    <property type="entry name" value="ARMADILLO REPEAT-CONTAINING PROTEIN 4 ARMC4"/>
    <property type="match status" value="1"/>
</dbReference>
<dbReference type="InterPro" id="IPR036034">
    <property type="entry name" value="PDZ_sf"/>
</dbReference>
<dbReference type="InterPro" id="IPR008144">
    <property type="entry name" value="Guanylate_kin-like_dom"/>
</dbReference>
<dbReference type="InterPro" id="IPR004172">
    <property type="entry name" value="L27_dom"/>
</dbReference>
<dbReference type="InterPro" id="IPR014775">
    <property type="entry name" value="L27_C"/>
</dbReference>
<feature type="repeat" description="ARM" evidence="9">
    <location>
        <begin position="962"/>
        <end position="995"/>
    </location>
</feature>
<dbReference type="PROSITE" id="PS51022">
    <property type="entry name" value="L27"/>
    <property type="match status" value="1"/>
</dbReference>
<dbReference type="FunFam" id="2.30.42.10:FF:000046">
    <property type="entry name" value="MAGUK p55 subfamily member 7"/>
    <property type="match status" value="1"/>
</dbReference>
<gene>
    <name evidence="14" type="ORF">EOD39_12360</name>
</gene>
<evidence type="ECO:0000256" key="7">
    <source>
        <dbReference type="ARBA" id="ARBA00023136"/>
    </source>
</evidence>
<dbReference type="Gene3D" id="2.30.42.10">
    <property type="match status" value="1"/>
</dbReference>
<evidence type="ECO:0000256" key="4">
    <source>
        <dbReference type="ARBA" id="ARBA00022443"/>
    </source>
</evidence>
<dbReference type="SUPFAM" id="SSF50044">
    <property type="entry name" value="SH3-domain"/>
    <property type="match status" value="1"/>
</dbReference>
<evidence type="ECO:0000256" key="9">
    <source>
        <dbReference type="PROSITE-ProRule" id="PRU00259"/>
    </source>
</evidence>
<dbReference type="Pfam" id="PF02828">
    <property type="entry name" value="L27"/>
    <property type="match status" value="1"/>
</dbReference>
<dbReference type="InterPro" id="IPR027417">
    <property type="entry name" value="P-loop_NTPase"/>
</dbReference>
<dbReference type="SMART" id="SM00185">
    <property type="entry name" value="ARM"/>
    <property type="match status" value="11"/>
</dbReference>
<evidence type="ECO:0000259" key="10">
    <source>
        <dbReference type="PROSITE" id="PS50002"/>
    </source>
</evidence>
<dbReference type="Gene3D" id="2.30.30.40">
    <property type="entry name" value="SH3 Domains"/>
    <property type="match status" value="1"/>
</dbReference>
<feature type="domain" description="PDZ" evidence="12">
    <location>
        <begin position="36"/>
        <end position="117"/>
    </location>
</feature>
<comment type="caution">
    <text evidence="14">The sequence shown here is derived from an EMBL/GenBank/DDBJ whole genome shotgun (WGS) entry which is preliminary data.</text>
</comment>
<dbReference type="AlphaFoldDB" id="A0A444ULD5"/>
<keyword evidence="15" id="KW-1185">Reference proteome</keyword>
<accession>A0A444ULD5</accession>
<dbReference type="InterPro" id="IPR011989">
    <property type="entry name" value="ARM-like"/>
</dbReference>
<dbReference type="Proteomes" id="UP000289886">
    <property type="component" value="Unassembled WGS sequence"/>
</dbReference>
<dbReference type="SMART" id="SM00072">
    <property type="entry name" value="GuKc"/>
    <property type="match status" value="1"/>
</dbReference>
<organism evidence="14 15">
    <name type="scientific">Acipenser ruthenus</name>
    <name type="common">Sterlet sturgeon</name>
    <dbReference type="NCBI Taxonomy" id="7906"/>
    <lineage>
        <taxon>Eukaryota</taxon>
        <taxon>Metazoa</taxon>
        <taxon>Chordata</taxon>
        <taxon>Craniata</taxon>
        <taxon>Vertebrata</taxon>
        <taxon>Euteleostomi</taxon>
        <taxon>Actinopterygii</taxon>
        <taxon>Chondrostei</taxon>
        <taxon>Acipenseriformes</taxon>
        <taxon>Acipenseridae</taxon>
        <taxon>Acipenser</taxon>
    </lineage>
</organism>
<proteinExistence type="inferred from homology"/>
<keyword evidence="6" id="KW-0965">Cell junction</keyword>
<evidence type="ECO:0000259" key="13">
    <source>
        <dbReference type="PROSITE" id="PS51022"/>
    </source>
</evidence>
<dbReference type="PROSITE" id="PS50106">
    <property type="entry name" value="PDZ"/>
    <property type="match status" value="1"/>
</dbReference>
<dbReference type="PROSITE" id="PS50052">
    <property type="entry name" value="GUANYLATE_KINASE_2"/>
    <property type="match status" value="1"/>
</dbReference>
<evidence type="ECO:0000256" key="8">
    <source>
        <dbReference type="PROSITE-ProRule" id="PRU00192"/>
    </source>
</evidence>
<dbReference type="GO" id="GO:0005912">
    <property type="term" value="C:adherens junction"/>
    <property type="evidence" value="ECO:0007669"/>
    <property type="project" value="UniProtKB-SubCell"/>
</dbReference>
<dbReference type="CDD" id="cd06799">
    <property type="entry name" value="PDZ_MPP3-MPP4-MPP7-like"/>
    <property type="match status" value="1"/>
</dbReference>
<dbReference type="FunFam" id="3.30.63.10:FF:000002">
    <property type="entry name" value="Guanylate kinase 1"/>
    <property type="match status" value="1"/>
</dbReference>
<dbReference type="Pfam" id="PF07653">
    <property type="entry name" value="SH3_2"/>
    <property type="match status" value="1"/>
</dbReference>
<feature type="repeat" description="ARM" evidence="9">
    <location>
        <begin position="880"/>
        <end position="922"/>
    </location>
</feature>
<dbReference type="GO" id="GO:0016020">
    <property type="term" value="C:membrane"/>
    <property type="evidence" value="ECO:0007669"/>
    <property type="project" value="UniProtKB-SubCell"/>
</dbReference>
<evidence type="ECO:0000256" key="5">
    <source>
        <dbReference type="ARBA" id="ARBA00022737"/>
    </source>
</evidence>
<feature type="domain" description="Guanylate kinase-like" evidence="11">
    <location>
        <begin position="344"/>
        <end position="492"/>
    </location>
</feature>
<keyword evidence="5" id="KW-0677">Repeat</keyword>
<dbReference type="Pfam" id="PF00595">
    <property type="entry name" value="PDZ"/>
    <property type="match status" value="1"/>
</dbReference>
<keyword evidence="7" id="KW-0472">Membrane</keyword>
<dbReference type="Gene3D" id="3.40.50.300">
    <property type="entry name" value="P-loop containing nucleotide triphosphate hydrolases"/>
    <property type="match status" value="1"/>
</dbReference>
<feature type="repeat" description="ARM" evidence="9">
    <location>
        <begin position="755"/>
        <end position="797"/>
    </location>
</feature>
<dbReference type="InterPro" id="IPR020590">
    <property type="entry name" value="Guanylate_kinase_CS"/>
</dbReference>
<dbReference type="SUPFAM" id="SSF48371">
    <property type="entry name" value="ARM repeat"/>
    <property type="match status" value="1"/>
</dbReference>
<comment type="similarity">
    <text evidence="3">Belongs to the MAGUK family.</text>
</comment>
<evidence type="ECO:0000256" key="2">
    <source>
        <dbReference type="ARBA" id="ARBA00004536"/>
    </source>
</evidence>
<dbReference type="InterPro" id="IPR008145">
    <property type="entry name" value="GK/Ca_channel_bsu"/>
</dbReference>
<feature type="domain" description="SH3" evidence="10">
    <location>
        <begin position="125"/>
        <end position="195"/>
    </location>
</feature>
<dbReference type="SMART" id="SM00228">
    <property type="entry name" value="PDZ"/>
    <property type="match status" value="1"/>
</dbReference>
<evidence type="ECO:0000259" key="12">
    <source>
        <dbReference type="PROSITE" id="PS50106"/>
    </source>
</evidence>
<evidence type="ECO:0000313" key="15">
    <source>
        <dbReference type="Proteomes" id="UP000289886"/>
    </source>
</evidence>
<feature type="domain" description="L27" evidence="13">
    <location>
        <begin position="1"/>
        <end position="19"/>
    </location>
</feature>
<dbReference type="SUPFAM" id="SSF52540">
    <property type="entry name" value="P-loop containing nucleoside triphosphate hydrolases"/>
    <property type="match status" value="1"/>
</dbReference>
<name>A0A444ULD5_ACIRT</name>
<dbReference type="Pfam" id="PF00514">
    <property type="entry name" value="Arm"/>
    <property type="match status" value="1"/>
</dbReference>
<evidence type="ECO:0000256" key="1">
    <source>
        <dbReference type="ARBA" id="ARBA00004370"/>
    </source>
</evidence>
<dbReference type="PROSITE" id="PS00856">
    <property type="entry name" value="GUANYLATE_KINASE_1"/>
    <property type="match status" value="1"/>
</dbReference>
<dbReference type="SMART" id="SM00326">
    <property type="entry name" value="SH3"/>
    <property type="match status" value="1"/>
</dbReference>
<dbReference type="InterPro" id="IPR016024">
    <property type="entry name" value="ARM-type_fold"/>
</dbReference>